<feature type="transmembrane region" description="Helical" evidence="1">
    <location>
        <begin position="16"/>
        <end position="38"/>
    </location>
</feature>
<protein>
    <recommendedName>
        <fullName evidence="4">SCP domain-containing protein</fullName>
    </recommendedName>
</protein>
<name>A0A016SKN0_9BILA</name>
<dbReference type="CDD" id="cd05380">
    <property type="entry name" value="CAP_euk"/>
    <property type="match status" value="1"/>
</dbReference>
<organism evidence="2 3">
    <name type="scientific">Ancylostoma ceylanicum</name>
    <dbReference type="NCBI Taxonomy" id="53326"/>
    <lineage>
        <taxon>Eukaryota</taxon>
        <taxon>Metazoa</taxon>
        <taxon>Ecdysozoa</taxon>
        <taxon>Nematoda</taxon>
        <taxon>Chromadorea</taxon>
        <taxon>Rhabditida</taxon>
        <taxon>Rhabditina</taxon>
        <taxon>Rhabditomorpha</taxon>
        <taxon>Strongyloidea</taxon>
        <taxon>Ancylostomatidae</taxon>
        <taxon>Ancylostomatinae</taxon>
        <taxon>Ancylostoma</taxon>
    </lineage>
</organism>
<dbReference type="Gene3D" id="3.40.33.10">
    <property type="entry name" value="CAP"/>
    <property type="match status" value="1"/>
</dbReference>
<dbReference type="AlphaFoldDB" id="A0A016SKN0"/>
<proteinExistence type="predicted"/>
<gene>
    <name evidence="2" type="primary">Acey_s0213.g2306</name>
    <name evidence="2" type="ORF">Y032_0213g2306</name>
</gene>
<reference evidence="3" key="1">
    <citation type="journal article" date="2015" name="Nat. Genet.">
        <title>The genome and transcriptome of the zoonotic hookworm Ancylostoma ceylanicum identify infection-specific gene families.</title>
        <authorList>
            <person name="Schwarz E.M."/>
            <person name="Hu Y."/>
            <person name="Antoshechkin I."/>
            <person name="Miller M.M."/>
            <person name="Sternberg P.W."/>
            <person name="Aroian R.V."/>
        </authorList>
    </citation>
    <scope>NUCLEOTIDE SEQUENCE</scope>
    <source>
        <strain evidence="3">HY135</strain>
    </source>
</reference>
<keyword evidence="1" id="KW-0472">Membrane</keyword>
<dbReference type="EMBL" id="JARK01001549">
    <property type="protein sequence ID" value="EYB90874.1"/>
    <property type="molecule type" value="Genomic_DNA"/>
</dbReference>
<evidence type="ECO:0000256" key="1">
    <source>
        <dbReference type="SAM" id="Phobius"/>
    </source>
</evidence>
<dbReference type="OrthoDB" id="10346374at2759"/>
<evidence type="ECO:0000313" key="3">
    <source>
        <dbReference type="Proteomes" id="UP000024635"/>
    </source>
</evidence>
<keyword evidence="1" id="KW-1133">Transmembrane helix</keyword>
<dbReference type="Proteomes" id="UP000024635">
    <property type="component" value="Unassembled WGS sequence"/>
</dbReference>
<evidence type="ECO:0000313" key="2">
    <source>
        <dbReference type="EMBL" id="EYB90874.1"/>
    </source>
</evidence>
<sequence>MSGATTALVLNLTKKLVVLVLIGVSVFALLNASNFLIVKESFATLWRKRYTTGHANKSDQGSNELCPLNIGMNDHLRKEFVLQHNDRRWRTPKHNGTLLPWVGYMMALKYDCELEELALHFADDMCSGSLWARELPETGLNWLLTDQVYGRKHALKKACRAWWREYQLLGGVKKNLIYTETIPKGIRNFTQKLLHKQQFSTSIHELFSRLIHDSSASSLRGVSVLFAELAAPRDAVTSHLNFNPHHSF</sequence>
<comment type="caution">
    <text evidence="2">The sequence shown here is derived from an EMBL/GenBank/DDBJ whole genome shotgun (WGS) entry which is preliminary data.</text>
</comment>
<accession>A0A016SKN0</accession>
<keyword evidence="3" id="KW-1185">Reference proteome</keyword>
<dbReference type="InterPro" id="IPR035940">
    <property type="entry name" value="CAP_sf"/>
</dbReference>
<dbReference type="SUPFAM" id="SSF55797">
    <property type="entry name" value="PR-1-like"/>
    <property type="match status" value="1"/>
</dbReference>
<evidence type="ECO:0008006" key="4">
    <source>
        <dbReference type="Google" id="ProtNLM"/>
    </source>
</evidence>
<keyword evidence="1" id="KW-0812">Transmembrane</keyword>